<evidence type="ECO:0000313" key="7">
    <source>
        <dbReference type="Proteomes" id="UP000290289"/>
    </source>
</evidence>
<dbReference type="Proteomes" id="UP000290289">
    <property type="component" value="Chromosome 8"/>
</dbReference>
<dbReference type="FunFam" id="3.30.30.30:FF:000005">
    <property type="entry name" value="Heat shock protein ssb1"/>
    <property type="match status" value="1"/>
</dbReference>
<dbReference type="SUPFAM" id="SSF100920">
    <property type="entry name" value="Heat shock protein 70kD (HSP70), peptide-binding domain"/>
    <property type="match status" value="1"/>
</dbReference>
<comment type="subcellular location">
    <subcellularLocation>
        <location evidence="1">Endoplasmic reticulum lumen</location>
    </subcellularLocation>
</comment>
<reference evidence="6 7" key="1">
    <citation type="submission" date="2018-10" db="EMBL/GenBank/DDBJ databases">
        <title>A high-quality apple genome assembly.</title>
        <authorList>
            <person name="Hu J."/>
        </authorList>
    </citation>
    <scope>NUCLEOTIDE SEQUENCE [LARGE SCALE GENOMIC DNA]</scope>
    <source>
        <strain evidence="7">cv. HFTH1</strain>
        <tissue evidence="6">Young leaf</tissue>
    </source>
</reference>
<dbReference type="Gene3D" id="3.30.420.40">
    <property type="match status" value="4"/>
</dbReference>
<evidence type="ECO:0000256" key="1">
    <source>
        <dbReference type="ARBA" id="ARBA00004319"/>
    </source>
</evidence>
<dbReference type="PANTHER" id="PTHR19375">
    <property type="entry name" value="HEAT SHOCK PROTEIN 70KDA"/>
    <property type="match status" value="1"/>
</dbReference>
<dbReference type="Pfam" id="PF00012">
    <property type="entry name" value="HSP70"/>
    <property type="match status" value="2"/>
</dbReference>
<dbReference type="GO" id="GO:0140662">
    <property type="term" value="F:ATP-dependent protein folding chaperone"/>
    <property type="evidence" value="ECO:0007669"/>
    <property type="project" value="InterPro"/>
</dbReference>
<protein>
    <submittedName>
        <fullName evidence="6">Uncharacterized protein</fullName>
    </submittedName>
</protein>
<organism evidence="6 7">
    <name type="scientific">Malus domestica</name>
    <name type="common">Apple</name>
    <name type="synonym">Pyrus malus</name>
    <dbReference type="NCBI Taxonomy" id="3750"/>
    <lineage>
        <taxon>Eukaryota</taxon>
        <taxon>Viridiplantae</taxon>
        <taxon>Streptophyta</taxon>
        <taxon>Embryophyta</taxon>
        <taxon>Tracheophyta</taxon>
        <taxon>Spermatophyta</taxon>
        <taxon>Magnoliopsida</taxon>
        <taxon>eudicotyledons</taxon>
        <taxon>Gunneridae</taxon>
        <taxon>Pentapetalae</taxon>
        <taxon>rosids</taxon>
        <taxon>fabids</taxon>
        <taxon>Rosales</taxon>
        <taxon>Rosaceae</taxon>
        <taxon>Amygdaloideae</taxon>
        <taxon>Maleae</taxon>
        <taxon>Malus</taxon>
    </lineage>
</organism>
<dbReference type="InterPro" id="IPR013126">
    <property type="entry name" value="Hsp_70_fam"/>
</dbReference>
<keyword evidence="2 4" id="KW-0547">Nucleotide-binding</keyword>
<dbReference type="GO" id="GO:0005524">
    <property type="term" value="F:ATP binding"/>
    <property type="evidence" value="ECO:0007669"/>
    <property type="project" value="UniProtKB-KW"/>
</dbReference>
<keyword evidence="7" id="KW-1185">Reference proteome</keyword>
<dbReference type="GO" id="GO:0005788">
    <property type="term" value="C:endoplasmic reticulum lumen"/>
    <property type="evidence" value="ECO:0007669"/>
    <property type="project" value="UniProtKB-SubCell"/>
</dbReference>
<keyword evidence="5" id="KW-1133">Transmembrane helix</keyword>
<dbReference type="Gene3D" id="2.60.34.10">
    <property type="entry name" value="Substrate Binding Domain Of DNAk, Chain A, domain 1"/>
    <property type="match status" value="1"/>
</dbReference>
<evidence type="ECO:0000256" key="2">
    <source>
        <dbReference type="ARBA" id="ARBA00022741"/>
    </source>
</evidence>
<evidence type="ECO:0000256" key="5">
    <source>
        <dbReference type="SAM" id="Phobius"/>
    </source>
</evidence>
<evidence type="ECO:0000313" key="6">
    <source>
        <dbReference type="EMBL" id="RXH92565.1"/>
    </source>
</evidence>
<evidence type="ECO:0000256" key="4">
    <source>
        <dbReference type="RuleBase" id="RU003322"/>
    </source>
</evidence>
<name>A0A498JCJ9_MALDO</name>
<dbReference type="InterPro" id="IPR018181">
    <property type="entry name" value="Heat_shock_70_CS"/>
</dbReference>
<dbReference type="InterPro" id="IPR029047">
    <property type="entry name" value="HSP70_peptide-bd_sf"/>
</dbReference>
<keyword evidence="5" id="KW-0812">Transmembrane</keyword>
<comment type="caution">
    <text evidence="6">The sequence shown here is derived from an EMBL/GenBank/DDBJ whole genome shotgun (WGS) entry which is preliminary data.</text>
</comment>
<gene>
    <name evidence="6" type="ORF">DVH24_033461</name>
</gene>
<proteinExistence type="inferred from homology"/>
<comment type="similarity">
    <text evidence="4">Belongs to the heat shock protein 70 family.</text>
</comment>
<keyword evidence="3 4" id="KW-0067">ATP-binding</keyword>
<dbReference type="InterPro" id="IPR029048">
    <property type="entry name" value="HSP70_C_sf"/>
</dbReference>
<sequence>MDDVFPYLIMSSEFFFFFFLFGIGIGIAITILALALALGEDDVVIGIDLGSDYACVGVYINNNNNNNNNSGRVEIIPNEQGNTATPSWVAFTDYDDDTGPLIGEAAKDQASLNAQRTIFHVKRLIGRKYDDPEVQRDINLLPYEVVYKDGKPCIQVKVRNKTKVFSPEEISAMILAKLKENAEAYLGKKIKHAVVTVPDAQRQATTSASNIAGLNVVKILDETTAAATAYGLDNKEQKNILVYHLGGGVGGGKIDDVNILTINNGVFELKGATSTGDSHVRGKDSFGVLRMMGSVIKLFKRKYNNNNNNEEKIKALEPIKKALEDAGINKTDIHEIVLVGGTSRIPKVQQLLKDFFNGKEPKKKGINPIEAVAFGAAVEGGVLFRLREGEGGDETKFKDQLFLDNTDPFRLLIKMNVGLMTKLVSKGAIFTPINESRTLSTYPDPKTLVSIKVFEGERSIRKDYHELFRTAPLRSWGVHESIKSSTLADANGTQHVKAEENKVGKAKRSLLIPIGIVKKEPGELAVLDEELSKTMYARFKLQNFIYSMRSAFKLIDKMDLYDMINYDCKLIQALEWLLHDSQIMNAEKDDFDKKLMEVARVCFQVIKQFVEKSGGTSSPTL</sequence>
<dbReference type="AlphaFoldDB" id="A0A498JCJ9"/>
<dbReference type="Gene3D" id="3.90.640.10">
    <property type="entry name" value="Actin, Chain A, domain 4"/>
    <property type="match status" value="1"/>
</dbReference>
<dbReference type="Gene3D" id="1.20.1270.10">
    <property type="match status" value="1"/>
</dbReference>
<evidence type="ECO:0000256" key="3">
    <source>
        <dbReference type="ARBA" id="ARBA00022840"/>
    </source>
</evidence>
<dbReference type="STRING" id="3750.A0A498JCJ9"/>
<dbReference type="SUPFAM" id="SSF53067">
    <property type="entry name" value="Actin-like ATPase domain"/>
    <property type="match status" value="2"/>
</dbReference>
<dbReference type="EMBL" id="RDQH01000334">
    <property type="protein sequence ID" value="RXH92565.1"/>
    <property type="molecule type" value="Genomic_DNA"/>
</dbReference>
<feature type="transmembrane region" description="Helical" evidence="5">
    <location>
        <begin position="14"/>
        <end position="38"/>
    </location>
</feature>
<dbReference type="InterPro" id="IPR043129">
    <property type="entry name" value="ATPase_NBD"/>
</dbReference>
<dbReference type="Gene3D" id="3.30.30.30">
    <property type="match status" value="1"/>
</dbReference>
<dbReference type="PROSITE" id="PS01036">
    <property type="entry name" value="HSP70_3"/>
    <property type="match status" value="1"/>
</dbReference>
<accession>A0A498JCJ9</accession>
<dbReference type="PRINTS" id="PR00301">
    <property type="entry name" value="HEATSHOCK70"/>
</dbReference>
<keyword evidence="5" id="KW-0472">Membrane</keyword>